<sequence length="193" mass="22329">MMDVSWKCEDEDLGSDHTIITLTIRGPDFRAKLVAARITDWDKMLAYTQQDREDAYEGVPNDTSYKTWAKKQKKILDKFIQEIATTTKVPFVDSRLVHMWAARHSLTKRWKRKRRNRKLALRIAELNNEISEYVAKLSKENWLQVCDGLQGQLSVGKTWKLLRHLIDPAGSKQDSKQPVADEDISAGDADEWL</sequence>
<protein>
    <submittedName>
        <fullName evidence="1">Uncharacterized protein</fullName>
    </submittedName>
</protein>
<organism evidence="1 2">
    <name type="scientific">Dermacentor silvarum</name>
    <name type="common">Tick</name>
    <dbReference type="NCBI Taxonomy" id="543639"/>
    <lineage>
        <taxon>Eukaryota</taxon>
        <taxon>Metazoa</taxon>
        <taxon>Ecdysozoa</taxon>
        <taxon>Arthropoda</taxon>
        <taxon>Chelicerata</taxon>
        <taxon>Arachnida</taxon>
        <taxon>Acari</taxon>
        <taxon>Parasitiformes</taxon>
        <taxon>Ixodida</taxon>
        <taxon>Ixodoidea</taxon>
        <taxon>Ixodidae</taxon>
        <taxon>Rhipicephalinae</taxon>
        <taxon>Dermacentor</taxon>
    </lineage>
</organism>
<proteinExistence type="predicted"/>
<evidence type="ECO:0000313" key="2">
    <source>
        <dbReference type="Proteomes" id="UP000821865"/>
    </source>
</evidence>
<reference evidence="1" key="1">
    <citation type="submission" date="2020-05" db="EMBL/GenBank/DDBJ databases">
        <title>Large-scale comparative analyses of tick genomes elucidate their genetic diversity and vector capacities.</title>
        <authorList>
            <person name="Jia N."/>
            <person name="Wang J."/>
            <person name="Shi W."/>
            <person name="Du L."/>
            <person name="Sun Y."/>
            <person name="Zhan W."/>
            <person name="Jiang J."/>
            <person name="Wang Q."/>
            <person name="Zhang B."/>
            <person name="Ji P."/>
            <person name="Sakyi L.B."/>
            <person name="Cui X."/>
            <person name="Yuan T."/>
            <person name="Jiang B."/>
            <person name="Yang W."/>
            <person name="Lam T.T.-Y."/>
            <person name="Chang Q."/>
            <person name="Ding S."/>
            <person name="Wang X."/>
            <person name="Zhu J."/>
            <person name="Ruan X."/>
            <person name="Zhao L."/>
            <person name="Wei J."/>
            <person name="Que T."/>
            <person name="Du C."/>
            <person name="Cheng J."/>
            <person name="Dai P."/>
            <person name="Han X."/>
            <person name="Huang E."/>
            <person name="Gao Y."/>
            <person name="Liu J."/>
            <person name="Shao H."/>
            <person name="Ye R."/>
            <person name="Li L."/>
            <person name="Wei W."/>
            <person name="Wang X."/>
            <person name="Wang C."/>
            <person name="Yang T."/>
            <person name="Huo Q."/>
            <person name="Li W."/>
            <person name="Guo W."/>
            <person name="Chen H."/>
            <person name="Zhou L."/>
            <person name="Ni X."/>
            <person name="Tian J."/>
            <person name="Zhou Y."/>
            <person name="Sheng Y."/>
            <person name="Liu T."/>
            <person name="Pan Y."/>
            <person name="Xia L."/>
            <person name="Li J."/>
            <person name="Zhao F."/>
            <person name="Cao W."/>
        </authorList>
    </citation>
    <scope>NUCLEOTIDE SEQUENCE</scope>
    <source>
        <strain evidence="1">Dsil-2018</strain>
    </source>
</reference>
<dbReference type="Proteomes" id="UP000821865">
    <property type="component" value="Chromosome 2"/>
</dbReference>
<dbReference type="EMBL" id="CM023471">
    <property type="protein sequence ID" value="KAH7965415.1"/>
    <property type="molecule type" value="Genomic_DNA"/>
</dbReference>
<comment type="caution">
    <text evidence="1">The sequence shown here is derived from an EMBL/GenBank/DDBJ whole genome shotgun (WGS) entry which is preliminary data.</text>
</comment>
<gene>
    <name evidence="1" type="ORF">HPB49_007509</name>
</gene>
<accession>A0ACB8DBQ7</accession>
<name>A0ACB8DBQ7_DERSI</name>
<keyword evidence="2" id="KW-1185">Reference proteome</keyword>
<evidence type="ECO:0000313" key="1">
    <source>
        <dbReference type="EMBL" id="KAH7965415.1"/>
    </source>
</evidence>